<dbReference type="RefSeq" id="WP_244746943.1">
    <property type="nucleotide sequence ID" value="NZ_CP095071.1"/>
</dbReference>
<dbReference type="InterPro" id="IPR016181">
    <property type="entry name" value="Acyl_CoA_acyltransferase"/>
</dbReference>
<dbReference type="InterPro" id="IPR000182">
    <property type="entry name" value="GNAT_dom"/>
</dbReference>
<dbReference type="PANTHER" id="PTHR43877:SF2">
    <property type="entry name" value="AMINOALKYLPHOSPHONATE N-ACETYLTRANSFERASE-RELATED"/>
    <property type="match status" value="1"/>
</dbReference>
<dbReference type="Pfam" id="PF00583">
    <property type="entry name" value="Acetyltransf_1"/>
    <property type="match status" value="1"/>
</dbReference>
<evidence type="ECO:0000256" key="1">
    <source>
        <dbReference type="ARBA" id="ARBA00022679"/>
    </source>
</evidence>
<dbReference type="InterPro" id="IPR050832">
    <property type="entry name" value="Bact_Acetyltransf"/>
</dbReference>
<name>A0ABY4GQA1_9BACI</name>
<gene>
    <name evidence="4" type="ORF">MUN87_06740</name>
</gene>
<dbReference type="InterPro" id="IPR008125">
    <property type="entry name" value="Streptothricin_AcTrfase"/>
</dbReference>
<dbReference type="PANTHER" id="PTHR43877">
    <property type="entry name" value="AMINOALKYLPHOSPHONATE N-ACETYLTRANSFERASE-RELATED-RELATED"/>
    <property type="match status" value="1"/>
</dbReference>
<dbReference type="PRINTS" id="PR01754">
    <property type="entry name" value="SACTRNSFRASE"/>
</dbReference>
<evidence type="ECO:0000313" key="4">
    <source>
        <dbReference type="EMBL" id="UOQ86578.1"/>
    </source>
</evidence>
<keyword evidence="2" id="KW-0012">Acyltransferase</keyword>
<keyword evidence="5" id="KW-1185">Reference proteome</keyword>
<evidence type="ECO:0000256" key="2">
    <source>
        <dbReference type="ARBA" id="ARBA00023315"/>
    </source>
</evidence>
<dbReference type="Gene3D" id="3.40.630.30">
    <property type="match status" value="1"/>
</dbReference>
<organism evidence="4 5">
    <name type="scientific">Gracilibacillus salinarum</name>
    <dbReference type="NCBI Taxonomy" id="2932255"/>
    <lineage>
        <taxon>Bacteria</taxon>
        <taxon>Bacillati</taxon>
        <taxon>Bacillota</taxon>
        <taxon>Bacilli</taxon>
        <taxon>Bacillales</taxon>
        <taxon>Bacillaceae</taxon>
        <taxon>Gracilibacillus</taxon>
    </lineage>
</organism>
<reference evidence="4 5" key="1">
    <citation type="submission" date="2022-04" db="EMBL/GenBank/DDBJ databases">
        <title>Gracilibacillus sp. isolated from saltern.</title>
        <authorList>
            <person name="Won M."/>
            <person name="Lee C.-M."/>
            <person name="Woen H.-Y."/>
            <person name="Kwon S.-W."/>
        </authorList>
    </citation>
    <scope>NUCLEOTIDE SEQUENCE [LARGE SCALE GENOMIC DNA]</scope>
    <source>
        <strain evidence="4 5">SSPM10-3</strain>
    </source>
</reference>
<dbReference type="CDD" id="cd04301">
    <property type="entry name" value="NAT_SF"/>
    <property type="match status" value="1"/>
</dbReference>
<evidence type="ECO:0000259" key="3">
    <source>
        <dbReference type="PROSITE" id="PS51186"/>
    </source>
</evidence>
<proteinExistence type="predicted"/>
<keyword evidence="1" id="KW-0808">Transferase</keyword>
<dbReference type="Proteomes" id="UP000831537">
    <property type="component" value="Chromosome"/>
</dbReference>
<sequence>MDQQRITIVPLTTENIKDVNVTNDYFTIFGKLVPSFKDGIWSHGEEFFDEPRETCFPDDDLNWQAYIDNNSKALFLAYSDGNCIGQVRIIKDVNRFCYIENIAIIKSARRQGVGKLLLDKAEEWAKVQKLVGLSLEAQDDNLAACRFYLKHGFKLGGMDTYRHYINPNIDTALFWYKPFALSD</sequence>
<protein>
    <submittedName>
        <fullName evidence="4">GNAT family N-acetyltransferase</fullName>
    </submittedName>
</protein>
<evidence type="ECO:0000313" key="5">
    <source>
        <dbReference type="Proteomes" id="UP000831537"/>
    </source>
</evidence>
<dbReference type="PROSITE" id="PS51186">
    <property type="entry name" value="GNAT"/>
    <property type="match status" value="1"/>
</dbReference>
<dbReference type="SUPFAM" id="SSF55729">
    <property type="entry name" value="Acyl-CoA N-acyltransferases (Nat)"/>
    <property type="match status" value="1"/>
</dbReference>
<accession>A0ABY4GQA1</accession>
<dbReference type="EMBL" id="CP095071">
    <property type="protein sequence ID" value="UOQ86578.1"/>
    <property type="molecule type" value="Genomic_DNA"/>
</dbReference>
<feature type="domain" description="N-acetyltransferase" evidence="3">
    <location>
        <begin position="34"/>
        <end position="180"/>
    </location>
</feature>